<protein>
    <submittedName>
        <fullName evidence="1">Uncharacterized protein</fullName>
    </submittedName>
</protein>
<keyword evidence="2" id="KW-1185">Reference proteome</keyword>
<accession>A0A9K3Q528</accession>
<gene>
    <name evidence="1" type="ORF">IV203_031412</name>
</gene>
<dbReference type="Proteomes" id="UP000693970">
    <property type="component" value="Unassembled WGS sequence"/>
</dbReference>
<name>A0A9K3Q528_9STRA</name>
<dbReference type="OrthoDB" id="45693at2759"/>
<dbReference type="AlphaFoldDB" id="A0A9K3Q528"/>
<sequence length="154" mass="17179">MYVAILLNHTWSDNIKAVPLTAILGVTVDTSVLLWYHFWQPVYFKAVEPSFPSDTKEHLGCVVGISEHVGHALTWKILDSTTNKVLHCSLLCPATDTAPNLCLATLGGEDPSYVRPTIFSKSFDAPNDGTKHDDPMDESTKDHVINEREMHLYN</sequence>
<comment type="caution">
    <text evidence="1">The sequence shown here is derived from an EMBL/GenBank/DDBJ whole genome shotgun (WGS) entry which is preliminary data.</text>
</comment>
<reference evidence="1" key="1">
    <citation type="journal article" date="2021" name="Sci. Rep.">
        <title>Diploid genomic architecture of Nitzschia inconspicua, an elite biomass production diatom.</title>
        <authorList>
            <person name="Oliver A."/>
            <person name="Podell S."/>
            <person name="Pinowska A."/>
            <person name="Traller J.C."/>
            <person name="Smith S.R."/>
            <person name="McClure R."/>
            <person name="Beliaev A."/>
            <person name="Bohutskyi P."/>
            <person name="Hill E.A."/>
            <person name="Rabines A."/>
            <person name="Zheng H."/>
            <person name="Allen L.Z."/>
            <person name="Kuo A."/>
            <person name="Grigoriev I.V."/>
            <person name="Allen A.E."/>
            <person name="Hazlebeck D."/>
            <person name="Allen E.E."/>
        </authorList>
    </citation>
    <scope>NUCLEOTIDE SEQUENCE</scope>
    <source>
        <strain evidence="1">Hildebrandi</strain>
    </source>
</reference>
<evidence type="ECO:0000313" key="1">
    <source>
        <dbReference type="EMBL" id="KAG7368669.1"/>
    </source>
</evidence>
<evidence type="ECO:0000313" key="2">
    <source>
        <dbReference type="Proteomes" id="UP000693970"/>
    </source>
</evidence>
<dbReference type="EMBL" id="JAGRRH010000006">
    <property type="protein sequence ID" value="KAG7368669.1"/>
    <property type="molecule type" value="Genomic_DNA"/>
</dbReference>
<proteinExistence type="predicted"/>
<reference evidence="1" key="2">
    <citation type="submission" date="2021-04" db="EMBL/GenBank/DDBJ databases">
        <authorList>
            <person name="Podell S."/>
        </authorList>
    </citation>
    <scope>NUCLEOTIDE SEQUENCE</scope>
    <source>
        <strain evidence="1">Hildebrandi</strain>
    </source>
</reference>
<organism evidence="1 2">
    <name type="scientific">Nitzschia inconspicua</name>
    <dbReference type="NCBI Taxonomy" id="303405"/>
    <lineage>
        <taxon>Eukaryota</taxon>
        <taxon>Sar</taxon>
        <taxon>Stramenopiles</taxon>
        <taxon>Ochrophyta</taxon>
        <taxon>Bacillariophyta</taxon>
        <taxon>Bacillariophyceae</taxon>
        <taxon>Bacillariophycidae</taxon>
        <taxon>Bacillariales</taxon>
        <taxon>Bacillariaceae</taxon>
        <taxon>Nitzschia</taxon>
    </lineage>
</organism>